<sequence>TSRSSSWRGSWPATTVARRCWWWRRTRREGWTCARRRQCTPACARPGRRAPGWWCIRATWTRCWRWPTGCWWCTTVGYVPSGPTVTRWAGRCWASTA</sequence>
<protein>
    <submittedName>
        <fullName evidence="1">Uncharacterized protein</fullName>
    </submittedName>
</protein>
<reference evidence="1" key="1">
    <citation type="submission" date="2020-02" db="EMBL/GenBank/DDBJ databases">
        <authorList>
            <person name="Meier V. D."/>
        </authorList>
    </citation>
    <scope>NUCLEOTIDE SEQUENCE</scope>
    <source>
        <strain evidence="1">AVDCRST_MAG69</strain>
    </source>
</reference>
<evidence type="ECO:0000313" key="1">
    <source>
        <dbReference type="EMBL" id="CAA9470126.1"/>
    </source>
</evidence>
<organism evidence="1">
    <name type="scientific">uncultured Solirubrobacteraceae bacterium</name>
    <dbReference type="NCBI Taxonomy" id="1162706"/>
    <lineage>
        <taxon>Bacteria</taxon>
        <taxon>Bacillati</taxon>
        <taxon>Actinomycetota</taxon>
        <taxon>Thermoleophilia</taxon>
        <taxon>Solirubrobacterales</taxon>
        <taxon>Solirubrobacteraceae</taxon>
        <taxon>environmental samples</taxon>
    </lineage>
</organism>
<feature type="non-terminal residue" evidence="1">
    <location>
        <position position="1"/>
    </location>
</feature>
<accession>A0A6J4RCF3</accession>
<name>A0A6J4RCF3_9ACTN</name>
<dbReference type="AlphaFoldDB" id="A0A6J4RCF3"/>
<gene>
    <name evidence="1" type="ORF">AVDCRST_MAG69-24</name>
</gene>
<dbReference type="EMBL" id="CADCVP010000004">
    <property type="protein sequence ID" value="CAA9470126.1"/>
    <property type="molecule type" value="Genomic_DNA"/>
</dbReference>
<feature type="non-terminal residue" evidence="1">
    <location>
        <position position="97"/>
    </location>
</feature>
<proteinExistence type="predicted"/>